<dbReference type="Proteomes" id="UP000032142">
    <property type="component" value="Unassembled WGS sequence"/>
</dbReference>
<organism evidence="1 2">
    <name type="scientific">Gossypium arboreum</name>
    <name type="common">Tree cotton</name>
    <name type="synonym">Gossypium nanking</name>
    <dbReference type="NCBI Taxonomy" id="29729"/>
    <lineage>
        <taxon>Eukaryota</taxon>
        <taxon>Viridiplantae</taxon>
        <taxon>Streptophyta</taxon>
        <taxon>Embryophyta</taxon>
        <taxon>Tracheophyta</taxon>
        <taxon>Spermatophyta</taxon>
        <taxon>Magnoliopsida</taxon>
        <taxon>eudicotyledons</taxon>
        <taxon>Gunneridae</taxon>
        <taxon>Pentapetalae</taxon>
        <taxon>rosids</taxon>
        <taxon>malvids</taxon>
        <taxon>Malvales</taxon>
        <taxon>Malvaceae</taxon>
        <taxon>Malvoideae</taxon>
        <taxon>Gossypium</taxon>
    </lineage>
</organism>
<evidence type="ECO:0000313" key="2">
    <source>
        <dbReference type="Proteomes" id="UP000032142"/>
    </source>
</evidence>
<keyword evidence="2" id="KW-1185">Reference proteome</keyword>
<evidence type="ECO:0000313" key="1">
    <source>
        <dbReference type="EMBL" id="KHG19189.1"/>
    </source>
</evidence>
<dbReference type="EMBL" id="KN412358">
    <property type="protein sequence ID" value="KHG19189.1"/>
    <property type="molecule type" value="Genomic_DNA"/>
</dbReference>
<accession>A0A0B0P4X9</accession>
<protein>
    <submittedName>
        <fullName evidence="1">CTP synthase</fullName>
    </submittedName>
</protein>
<gene>
    <name evidence="1" type="ORF">F383_06506</name>
</gene>
<name>A0A0B0P4X9_GOSAR</name>
<dbReference type="AlphaFoldDB" id="A0A0B0P4X9"/>
<proteinExistence type="predicted"/>
<sequence>MDEYVNLYPIHVRLNCIPCLRMKDIEATGSLRIVKDHHHTIELYFGWPKMGGNLALQVAYFCPHG</sequence>
<reference evidence="2" key="1">
    <citation type="submission" date="2014-09" db="EMBL/GenBank/DDBJ databases">
        <authorList>
            <person name="Mudge J."/>
            <person name="Ramaraj T."/>
            <person name="Lindquist I.E."/>
            <person name="Bharti A.K."/>
            <person name="Sundararajan A."/>
            <person name="Cameron C.T."/>
            <person name="Woodward J.E."/>
            <person name="May G.D."/>
            <person name="Brubaker C."/>
            <person name="Broadhvest J."/>
            <person name="Wilkins T.A."/>
        </authorList>
    </citation>
    <scope>NUCLEOTIDE SEQUENCE</scope>
    <source>
        <strain evidence="2">cv. AKA8401</strain>
    </source>
</reference>